<sequence length="212" mass="23592">MPKRAMDDIINEIRENKKKVDAELSIIREEQDLSEAGRAKWAAKAWGKAMAKHRKLVAELNATREETRTALRKAAFSPRIGYTATVGDKAAIRQAFNTAMFSLQEADSKGLMRALERAQRTGDDLYALAVANIAAEKGDSKVLQRYRELAGSERAEDMDKLVEFEKTFGDSRDTSTKFAEKIIISAPSQPKEISMYSEAWEIANAAMDGAEV</sequence>
<evidence type="ECO:0000313" key="1">
    <source>
        <dbReference type="EMBL" id="TEB08632.1"/>
    </source>
</evidence>
<protein>
    <submittedName>
        <fullName evidence="1">Uncharacterized protein</fullName>
    </submittedName>
</protein>
<proteinExistence type="predicted"/>
<evidence type="ECO:0000313" key="2">
    <source>
        <dbReference type="Proteomes" id="UP000298324"/>
    </source>
</evidence>
<dbReference type="Proteomes" id="UP000298324">
    <property type="component" value="Unassembled WGS sequence"/>
</dbReference>
<dbReference type="EMBL" id="QFGA01000001">
    <property type="protein sequence ID" value="TEB08632.1"/>
    <property type="molecule type" value="Genomic_DNA"/>
</dbReference>
<organism evidence="1 2">
    <name type="scientific">Pelotomaculum schinkii</name>
    <dbReference type="NCBI Taxonomy" id="78350"/>
    <lineage>
        <taxon>Bacteria</taxon>
        <taxon>Bacillati</taxon>
        <taxon>Bacillota</taxon>
        <taxon>Clostridia</taxon>
        <taxon>Eubacteriales</taxon>
        <taxon>Desulfotomaculaceae</taxon>
        <taxon>Pelotomaculum</taxon>
    </lineage>
</organism>
<name>A0A4Y7RIU7_9FIRM</name>
<keyword evidence="2" id="KW-1185">Reference proteome</keyword>
<dbReference type="RefSeq" id="WP_190240147.1">
    <property type="nucleotide sequence ID" value="NZ_QFGA01000001.1"/>
</dbReference>
<gene>
    <name evidence="1" type="ORF">Psch_02198</name>
</gene>
<comment type="caution">
    <text evidence="1">The sequence shown here is derived from an EMBL/GenBank/DDBJ whole genome shotgun (WGS) entry which is preliminary data.</text>
</comment>
<reference evidence="1 2" key="1">
    <citation type="journal article" date="2018" name="Environ. Microbiol.">
        <title>Novel energy conservation strategies and behaviour of Pelotomaculum schinkii driving syntrophic propionate catabolism.</title>
        <authorList>
            <person name="Hidalgo-Ahumada C.A.P."/>
            <person name="Nobu M.K."/>
            <person name="Narihiro T."/>
            <person name="Tamaki H."/>
            <person name="Liu W.T."/>
            <person name="Kamagata Y."/>
            <person name="Stams A.J.M."/>
            <person name="Imachi H."/>
            <person name="Sousa D.Z."/>
        </authorList>
    </citation>
    <scope>NUCLEOTIDE SEQUENCE [LARGE SCALE GENOMIC DNA]</scope>
    <source>
        <strain evidence="1 2">HH</strain>
    </source>
</reference>
<accession>A0A4Y7RIU7</accession>
<dbReference type="AlphaFoldDB" id="A0A4Y7RIU7"/>